<gene>
    <name evidence="2" type="ORF">SK128_002186</name>
</gene>
<dbReference type="GO" id="GO:0006623">
    <property type="term" value="P:protein targeting to vacuole"/>
    <property type="evidence" value="ECO:0007669"/>
    <property type="project" value="TreeGrafter"/>
</dbReference>
<comment type="caution">
    <text evidence="2">The sequence shown here is derived from an EMBL/GenBank/DDBJ whole genome shotgun (WGS) entry which is preliminary data.</text>
</comment>
<proteinExistence type="predicted"/>
<reference evidence="2 3" key="1">
    <citation type="submission" date="2023-11" db="EMBL/GenBank/DDBJ databases">
        <title>Halocaridina rubra genome assembly.</title>
        <authorList>
            <person name="Smith C."/>
        </authorList>
    </citation>
    <scope>NUCLEOTIDE SEQUENCE [LARGE SCALE GENOMIC DNA]</scope>
    <source>
        <strain evidence="2">EP-1</strain>
        <tissue evidence="2">Whole</tissue>
    </source>
</reference>
<dbReference type="InterPro" id="IPR026847">
    <property type="entry name" value="VPS13"/>
</dbReference>
<evidence type="ECO:0000256" key="1">
    <source>
        <dbReference type="SAM" id="MobiDB-lite"/>
    </source>
</evidence>
<protein>
    <submittedName>
        <fullName evidence="2">Uncharacterized protein</fullName>
    </submittedName>
</protein>
<dbReference type="GO" id="GO:0045053">
    <property type="term" value="P:protein retention in Golgi apparatus"/>
    <property type="evidence" value="ECO:0007669"/>
    <property type="project" value="TreeGrafter"/>
</dbReference>
<accession>A0AAN8XIH2</accession>
<evidence type="ECO:0000313" key="2">
    <source>
        <dbReference type="EMBL" id="KAK7083456.1"/>
    </source>
</evidence>
<dbReference type="GO" id="GO:0007005">
    <property type="term" value="P:mitochondrion organization"/>
    <property type="evidence" value="ECO:0007669"/>
    <property type="project" value="TreeGrafter"/>
</dbReference>
<dbReference type="Proteomes" id="UP001381693">
    <property type="component" value="Unassembled WGS sequence"/>
</dbReference>
<feature type="compositionally biased region" description="Basic and acidic residues" evidence="1">
    <location>
        <begin position="166"/>
        <end position="176"/>
    </location>
</feature>
<organism evidence="2 3">
    <name type="scientific">Halocaridina rubra</name>
    <name type="common">Hawaiian red shrimp</name>
    <dbReference type="NCBI Taxonomy" id="373956"/>
    <lineage>
        <taxon>Eukaryota</taxon>
        <taxon>Metazoa</taxon>
        <taxon>Ecdysozoa</taxon>
        <taxon>Arthropoda</taxon>
        <taxon>Crustacea</taxon>
        <taxon>Multicrustacea</taxon>
        <taxon>Malacostraca</taxon>
        <taxon>Eumalacostraca</taxon>
        <taxon>Eucarida</taxon>
        <taxon>Decapoda</taxon>
        <taxon>Pleocyemata</taxon>
        <taxon>Caridea</taxon>
        <taxon>Atyoidea</taxon>
        <taxon>Atyidae</taxon>
        <taxon>Halocaridina</taxon>
    </lineage>
</organism>
<name>A0AAN8XIH2_HALRR</name>
<dbReference type="PANTHER" id="PTHR16166:SF141">
    <property type="entry name" value="INTERMEMBRANE LIPID TRANSFER PROTEIN VPS13D"/>
    <property type="match status" value="1"/>
</dbReference>
<feature type="non-terminal residue" evidence="2">
    <location>
        <position position="371"/>
    </location>
</feature>
<feature type="region of interest" description="Disordered" evidence="1">
    <location>
        <begin position="79"/>
        <end position="104"/>
    </location>
</feature>
<dbReference type="EMBL" id="JAXCGZ010002999">
    <property type="protein sequence ID" value="KAK7083456.1"/>
    <property type="molecule type" value="Genomic_DNA"/>
</dbReference>
<feature type="region of interest" description="Disordered" evidence="1">
    <location>
        <begin position="155"/>
        <end position="191"/>
    </location>
</feature>
<evidence type="ECO:0000313" key="3">
    <source>
        <dbReference type="Proteomes" id="UP001381693"/>
    </source>
</evidence>
<dbReference type="PANTHER" id="PTHR16166">
    <property type="entry name" value="VACUOLAR PROTEIN SORTING-ASSOCIATED PROTEIN VPS13"/>
    <property type="match status" value="1"/>
</dbReference>
<dbReference type="AlphaFoldDB" id="A0AAN8XIH2"/>
<keyword evidence="3" id="KW-1185">Reference proteome</keyword>
<sequence>MYTLSLSSFQLSDFSRGSRVSLDISAGSPVIFLPMSSRSETLLVADLGSLTITNKFLWSGSQGTISQVQRESLEERLMCSKSQRGSTTRSHSRSIDSRSRSRSRHRDANLSLNYFSDSDMETDFIQQYQSHKCLLDVMYVDLVNMDIFTSTISSRIKPTQGKPKKRENIKEEKQDHPNIPPEKYAKMNEKRDNEAKENQEWIFGTYCVRRQGKTLLREKCALKLQVERNLDTAISHSVPDISIHGTLSKVHATVHTSNYKLIRGLLMYNLGEPLPPPPSSPGYLYQTQQSQQSDFLKSSPWTSLNIILNLDNVTVELENLDEDKVDIRKQCTPLACINFIKSRLTFESFSDESKDVDLVSQEILLSDTRFK</sequence>